<gene>
    <name evidence="2" type="ORF">LIER_17938</name>
</gene>
<reference evidence="2 3" key="1">
    <citation type="submission" date="2024-01" db="EMBL/GenBank/DDBJ databases">
        <title>The complete chloroplast genome sequence of Lithospermum erythrorhizon: insights into the phylogenetic relationship among Boraginaceae species and the maternal lineages of purple gromwells.</title>
        <authorList>
            <person name="Okada T."/>
            <person name="Watanabe K."/>
        </authorList>
    </citation>
    <scope>NUCLEOTIDE SEQUENCE [LARGE SCALE GENOMIC DNA]</scope>
</reference>
<dbReference type="EMBL" id="BAABME010004244">
    <property type="protein sequence ID" value="GAA0161682.1"/>
    <property type="molecule type" value="Genomic_DNA"/>
</dbReference>
<accession>A0AAV3QHQ9</accession>
<name>A0AAV3QHQ9_LITER</name>
<evidence type="ECO:0000313" key="3">
    <source>
        <dbReference type="Proteomes" id="UP001454036"/>
    </source>
</evidence>
<keyword evidence="3" id="KW-1185">Reference proteome</keyword>
<feature type="compositionally biased region" description="Acidic residues" evidence="1">
    <location>
        <begin position="29"/>
        <end position="39"/>
    </location>
</feature>
<feature type="region of interest" description="Disordered" evidence="1">
    <location>
        <begin position="1"/>
        <end position="69"/>
    </location>
</feature>
<evidence type="ECO:0000256" key="1">
    <source>
        <dbReference type="SAM" id="MobiDB-lite"/>
    </source>
</evidence>
<protein>
    <submittedName>
        <fullName evidence="2">Uncharacterized protein</fullName>
    </submittedName>
</protein>
<dbReference type="AlphaFoldDB" id="A0AAV3QHQ9"/>
<organism evidence="2 3">
    <name type="scientific">Lithospermum erythrorhizon</name>
    <name type="common">Purple gromwell</name>
    <name type="synonym">Lithospermum officinale var. erythrorhizon</name>
    <dbReference type="NCBI Taxonomy" id="34254"/>
    <lineage>
        <taxon>Eukaryota</taxon>
        <taxon>Viridiplantae</taxon>
        <taxon>Streptophyta</taxon>
        <taxon>Embryophyta</taxon>
        <taxon>Tracheophyta</taxon>
        <taxon>Spermatophyta</taxon>
        <taxon>Magnoliopsida</taxon>
        <taxon>eudicotyledons</taxon>
        <taxon>Gunneridae</taxon>
        <taxon>Pentapetalae</taxon>
        <taxon>asterids</taxon>
        <taxon>lamiids</taxon>
        <taxon>Boraginales</taxon>
        <taxon>Boraginaceae</taxon>
        <taxon>Boraginoideae</taxon>
        <taxon>Lithospermeae</taxon>
        <taxon>Lithospermum</taxon>
    </lineage>
</organism>
<comment type="caution">
    <text evidence="2">The sequence shown here is derived from an EMBL/GenBank/DDBJ whole genome shotgun (WGS) entry which is preliminary data.</text>
</comment>
<evidence type="ECO:0000313" key="2">
    <source>
        <dbReference type="EMBL" id="GAA0161682.1"/>
    </source>
</evidence>
<sequence>MSRFSERCASLSDQDEADNDEAERREGSESESDINEEELNSVSNGLVDLKSPGGTDRGDPTDGENDPKK</sequence>
<feature type="compositionally biased region" description="Basic and acidic residues" evidence="1">
    <location>
        <begin position="56"/>
        <end position="69"/>
    </location>
</feature>
<proteinExistence type="predicted"/>
<dbReference type="Proteomes" id="UP001454036">
    <property type="component" value="Unassembled WGS sequence"/>
</dbReference>